<feature type="region of interest" description="Disordered" evidence="1">
    <location>
        <begin position="640"/>
        <end position="673"/>
    </location>
</feature>
<dbReference type="Proteomes" id="UP000028725">
    <property type="component" value="Unassembled WGS sequence"/>
</dbReference>
<dbReference type="PATRIC" id="fig|394096.3.peg.5041"/>
<dbReference type="InterPro" id="IPR004155">
    <property type="entry name" value="PBS_lyase_HEAT"/>
</dbReference>
<evidence type="ECO:0000313" key="3">
    <source>
        <dbReference type="Proteomes" id="UP000028725"/>
    </source>
</evidence>
<dbReference type="RefSeq" id="WP_044191856.1">
    <property type="nucleotide sequence ID" value="NZ_JMCB01000009.1"/>
</dbReference>
<sequence>MTPLNPAAVRLFDESAEVRREAVDAVDATTLTGRYALRQALLGDEDAEVRASAARRLGEARDRLFARALIEALRDPLPMVRDRVWRALARMGTRELLPQAEQAVREEPVWWVRRAAVRAAASVAGTGALELLIQTLEDPFWRVRSAAVQALLWLGETHAEVRQRVRAVGDAAGPGSVRAAAAYLEGAWTSSAPSPQEGSFAGPLPVPAEAGLDDQDPAVVTARLERLSASEVPLIKLVEWLGDPHEPLRSLARRRLIELRDPEAVRLVMRWLDEPRVPHSADEVRSLLQRIDLDELALASRILGEPPRPGAVAWAARIAVRRDHPELIQQVQALARHAEPAVRRAALSGLVHDPASREVVLAALSDPDASVRDEVIAAWEQRPPAPSAILAFARALVAFAPQACTPHERRAVAGAAGCVGDEALLARLSTDADVSVRAVALGERSEQGTLTEEERRDALSHEDPWIRTAVLDVTSAREACESDPDLSVRRSALALLASHRVSLSPNELRSVGLASARSPDPWMRARGAELLHAEGAREELEALLRLSLDSSPMVRAAAAAVLEACETLDALLAGLLRGPMRTREPDLRASAYTWLLRRADSTAFQHLAAALRDTSEPQRVVAHLEAMTLIFPDEVFSSAPDLEQRRPTRPRRDKTPTKRTPPESPSRPSLRLLGNTGLRVSPLVLSGANGLSAASLAEAHEAGVNTFFWETEYLQLTRFLRSLRSQREGLVLVAGSYHSGPAALRRDVESALRQLRTSWLDVFLLFWVRSPERLNDEDFEALEKLRAEGKLRAFGFSTHLRDVATEAIRSRPWPVVMTRHSAAYRGAESSFFPEALARGTGVLTFTATCYGRLLQPAPGVPADAVLPTAVDCYRYSLSQPGVSACLSAPRSHRELAQNLEVLARPTMVPEALGAMQAHGARVRARAQQFNALIRQAPGGTRDTFLALLDEEGEPPPTR</sequence>
<dbReference type="InterPro" id="IPR011989">
    <property type="entry name" value="ARM-like"/>
</dbReference>
<proteinExistence type="predicted"/>
<gene>
    <name evidence="2" type="ORF">DB31_9014</name>
</gene>
<protein>
    <recommendedName>
        <fullName evidence="4">NADP-dependent oxidoreductase domain-containing protein</fullName>
    </recommendedName>
</protein>
<dbReference type="PANTHER" id="PTHR43312:SF1">
    <property type="entry name" value="NADP-DEPENDENT OXIDOREDUCTASE DOMAIN-CONTAINING PROTEIN"/>
    <property type="match status" value="1"/>
</dbReference>
<reference evidence="2 3" key="1">
    <citation type="submission" date="2014-04" db="EMBL/GenBank/DDBJ databases">
        <title>Genome assembly of Hyalangium minutum DSM 14724.</title>
        <authorList>
            <person name="Sharma G."/>
            <person name="Subramanian S."/>
        </authorList>
    </citation>
    <scope>NUCLEOTIDE SEQUENCE [LARGE SCALE GENOMIC DNA]</scope>
    <source>
        <strain evidence="2 3">DSM 14724</strain>
    </source>
</reference>
<dbReference type="SUPFAM" id="SSF48371">
    <property type="entry name" value="ARM repeat"/>
    <property type="match status" value="3"/>
</dbReference>
<accession>A0A085WGI7</accession>
<keyword evidence="3" id="KW-1185">Reference proteome</keyword>
<dbReference type="STRING" id="394096.DB31_9014"/>
<evidence type="ECO:0000313" key="2">
    <source>
        <dbReference type="EMBL" id="KFE66800.1"/>
    </source>
</evidence>
<evidence type="ECO:0000256" key="1">
    <source>
        <dbReference type="SAM" id="MobiDB-lite"/>
    </source>
</evidence>
<dbReference type="Gene3D" id="3.20.20.100">
    <property type="entry name" value="NADP-dependent oxidoreductase domain"/>
    <property type="match status" value="1"/>
</dbReference>
<dbReference type="InterPro" id="IPR053135">
    <property type="entry name" value="AKR2_Oxidoreductase"/>
</dbReference>
<dbReference type="AlphaFoldDB" id="A0A085WGI7"/>
<dbReference type="InterPro" id="IPR016024">
    <property type="entry name" value="ARM-type_fold"/>
</dbReference>
<dbReference type="Pfam" id="PF13646">
    <property type="entry name" value="HEAT_2"/>
    <property type="match status" value="1"/>
</dbReference>
<evidence type="ECO:0008006" key="4">
    <source>
        <dbReference type="Google" id="ProtNLM"/>
    </source>
</evidence>
<comment type="caution">
    <text evidence="2">The sequence shown here is derived from an EMBL/GenBank/DDBJ whole genome shotgun (WGS) entry which is preliminary data.</text>
</comment>
<dbReference type="Gene3D" id="1.25.10.10">
    <property type="entry name" value="Leucine-rich Repeat Variant"/>
    <property type="match status" value="4"/>
</dbReference>
<dbReference type="OrthoDB" id="262536at2"/>
<dbReference type="EMBL" id="JMCB01000009">
    <property type="protein sequence ID" value="KFE66800.1"/>
    <property type="molecule type" value="Genomic_DNA"/>
</dbReference>
<dbReference type="InterPro" id="IPR036812">
    <property type="entry name" value="NAD(P)_OxRdtase_dom_sf"/>
</dbReference>
<name>A0A085WGI7_9BACT</name>
<dbReference type="SMART" id="SM00567">
    <property type="entry name" value="EZ_HEAT"/>
    <property type="match status" value="7"/>
</dbReference>
<organism evidence="2 3">
    <name type="scientific">Hyalangium minutum</name>
    <dbReference type="NCBI Taxonomy" id="394096"/>
    <lineage>
        <taxon>Bacteria</taxon>
        <taxon>Pseudomonadati</taxon>
        <taxon>Myxococcota</taxon>
        <taxon>Myxococcia</taxon>
        <taxon>Myxococcales</taxon>
        <taxon>Cystobacterineae</taxon>
        <taxon>Archangiaceae</taxon>
        <taxon>Hyalangium</taxon>
    </lineage>
</organism>
<dbReference type="PANTHER" id="PTHR43312">
    <property type="entry name" value="D-THREO-ALDOSE 1-DEHYDROGENASE"/>
    <property type="match status" value="1"/>
</dbReference>
<dbReference type="SUPFAM" id="SSF51430">
    <property type="entry name" value="NAD(P)-linked oxidoreductase"/>
    <property type="match status" value="1"/>
</dbReference>